<feature type="domain" description="ABC transmembrane type-1" evidence="8">
    <location>
        <begin position="61"/>
        <end position="245"/>
    </location>
</feature>
<evidence type="ECO:0000256" key="3">
    <source>
        <dbReference type="ARBA" id="ARBA00022475"/>
    </source>
</evidence>
<dbReference type="Pfam" id="PF00528">
    <property type="entry name" value="BPD_transp_1"/>
    <property type="match status" value="1"/>
</dbReference>
<proteinExistence type="inferred from homology"/>
<evidence type="ECO:0000313" key="9">
    <source>
        <dbReference type="EMBL" id="AIG42725.1"/>
    </source>
</evidence>
<dbReference type="CDD" id="cd06261">
    <property type="entry name" value="TM_PBP2"/>
    <property type="match status" value="1"/>
</dbReference>
<dbReference type="PROSITE" id="PS50928">
    <property type="entry name" value="ABC_TM1"/>
    <property type="match status" value="1"/>
</dbReference>
<dbReference type="RefSeq" id="WP_011921801.1">
    <property type="nucleotide sequence ID" value="NZ_ALLE01000026.1"/>
</dbReference>
<sequence>MKMKSNKEQKYFWLTFSLIVALMIWWFLSNYDRTSRSFPNIILVWNALLIMIDKGFIFEDIFSSLTSVFFGFTSGFLLSAPNALLMAWYSPYRNIVKPWIQFIRNIPPLAYVPLVVISAGVGLLPQVIVIAIATFLTMTVTIYQGIINIDPNLIKAARILGASDFEIFKRILVPSSIPFIMTAVRLGTSISLTTIIAAESTGATSGMGMRIRSLNNSFDSSGMLLYIILIGVIGLLLNKLVDLIERKLTGWQQK</sequence>
<dbReference type="GeneID" id="8155103"/>
<evidence type="ECO:0000256" key="7">
    <source>
        <dbReference type="RuleBase" id="RU363032"/>
    </source>
</evidence>
<feature type="transmembrane region" description="Helical" evidence="7">
    <location>
        <begin position="109"/>
        <end position="136"/>
    </location>
</feature>
<comment type="similarity">
    <text evidence="7">Belongs to the binding-protein-dependent transport system permease family.</text>
</comment>
<feature type="transmembrane region" description="Helical" evidence="7">
    <location>
        <begin position="177"/>
        <end position="198"/>
    </location>
</feature>
<evidence type="ECO:0000256" key="2">
    <source>
        <dbReference type="ARBA" id="ARBA00022448"/>
    </source>
</evidence>
<reference evidence="9 10" key="1">
    <citation type="journal article" date="2014" name="Genome Announc.">
        <title>Whole-Genome Sequence of Streptococcus suis Serotype 4 Reference Strain 6407.</title>
        <authorList>
            <person name="Wang K."/>
            <person name="Chen J."/>
            <person name="Yao H."/>
            <person name="Lu C."/>
        </authorList>
    </citation>
    <scope>NUCLEOTIDE SEQUENCE [LARGE SCALE GENOMIC DNA]</scope>
    <source>
        <strain evidence="9">6407</strain>
    </source>
</reference>
<dbReference type="InterPro" id="IPR035906">
    <property type="entry name" value="MetI-like_sf"/>
</dbReference>
<name>A0A075SNY6_STRSU</name>
<keyword evidence="4 7" id="KW-0812">Transmembrane</keyword>
<dbReference type="Proteomes" id="UP000028185">
    <property type="component" value="Chromosome"/>
</dbReference>
<feature type="transmembrane region" description="Helical" evidence="7">
    <location>
        <begin position="218"/>
        <end position="237"/>
    </location>
</feature>
<dbReference type="GO" id="GO:0005886">
    <property type="term" value="C:plasma membrane"/>
    <property type="evidence" value="ECO:0007669"/>
    <property type="project" value="UniProtKB-SubCell"/>
</dbReference>
<dbReference type="PATRIC" id="fig|1214179.4.peg.180"/>
<protein>
    <submittedName>
        <fullName evidence="9">Nitrate ABC transporter permease</fullName>
    </submittedName>
</protein>
<dbReference type="EMBL" id="CP008921">
    <property type="protein sequence ID" value="AIG42725.1"/>
    <property type="molecule type" value="Genomic_DNA"/>
</dbReference>
<evidence type="ECO:0000256" key="1">
    <source>
        <dbReference type="ARBA" id="ARBA00004651"/>
    </source>
</evidence>
<keyword evidence="5 7" id="KW-1133">Transmembrane helix</keyword>
<dbReference type="PANTHER" id="PTHR30151:SF0">
    <property type="entry name" value="ABC TRANSPORTER PERMEASE PROTEIN MJ0413-RELATED"/>
    <property type="match status" value="1"/>
</dbReference>
<gene>
    <name evidence="9" type="ORF">ID09_01055</name>
</gene>
<keyword evidence="6 7" id="KW-0472">Membrane</keyword>
<dbReference type="AlphaFoldDB" id="A0A075SNY6"/>
<keyword evidence="2 7" id="KW-0813">Transport</keyword>
<keyword evidence="3" id="KW-1003">Cell membrane</keyword>
<feature type="transmembrane region" description="Helical" evidence="7">
    <location>
        <begin position="12"/>
        <end position="28"/>
    </location>
</feature>
<dbReference type="HOGENOM" id="CLU_046113_1_0_9"/>
<accession>A0A075SNY6</accession>
<evidence type="ECO:0000256" key="5">
    <source>
        <dbReference type="ARBA" id="ARBA00022989"/>
    </source>
</evidence>
<dbReference type="SMR" id="A0A075SNY6"/>
<evidence type="ECO:0000313" key="10">
    <source>
        <dbReference type="Proteomes" id="UP000028185"/>
    </source>
</evidence>
<dbReference type="SUPFAM" id="SSF161098">
    <property type="entry name" value="MetI-like"/>
    <property type="match status" value="1"/>
</dbReference>
<dbReference type="GO" id="GO:0055085">
    <property type="term" value="P:transmembrane transport"/>
    <property type="evidence" value="ECO:0007669"/>
    <property type="project" value="InterPro"/>
</dbReference>
<dbReference type="InterPro" id="IPR000515">
    <property type="entry name" value="MetI-like"/>
</dbReference>
<evidence type="ECO:0000259" key="8">
    <source>
        <dbReference type="PROSITE" id="PS50928"/>
    </source>
</evidence>
<feature type="transmembrane region" description="Helical" evidence="7">
    <location>
        <begin position="69"/>
        <end position="89"/>
    </location>
</feature>
<dbReference type="Gene3D" id="1.10.3720.10">
    <property type="entry name" value="MetI-like"/>
    <property type="match status" value="1"/>
</dbReference>
<evidence type="ECO:0000256" key="4">
    <source>
        <dbReference type="ARBA" id="ARBA00022692"/>
    </source>
</evidence>
<evidence type="ECO:0000256" key="6">
    <source>
        <dbReference type="ARBA" id="ARBA00023136"/>
    </source>
</evidence>
<organism evidence="9 10">
    <name type="scientific">Streptococcus suis 6407</name>
    <dbReference type="NCBI Taxonomy" id="1214179"/>
    <lineage>
        <taxon>Bacteria</taxon>
        <taxon>Bacillati</taxon>
        <taxon>Bacillota</taxon>
        <taxon>Bacilli</taxon>
        <taxon>Lactobacillales</taxon>
        <taxon>Streptococcaceae</taxon>
        <taxon>Streptococcus</taxon>
    </lineage>
</organism>
<dbReference type="PANTHER" id="PTHR30151">
    <property type="entry name" value="ALKANE SULFONATE ABC TRANSPORTER-RELATED, MEMBRANE SUBUNIT"/>
    <property type="match status" value="1"/>
</dbReference>
<comment type="subcellular location">
    <subcellularLocation>
        <location evidence="1 7">Cell membrane</location>
        <topology evidence="1 7">Multi-pass membrane protein</topology>
    </subcellularLocation>
</comment>